<evidence type="ECO:0000256" key="6">
    <source>
        <dbReference type="SAM" id="SignalP"/>
    </source>
</evidence>
<dbReference type="Gene3D" id="3.40.462.20">
    <property type="match status" value="1"/>
</dbReference>
<dbReference type="InterPro" id="IPR006094">
    <property type="entry name" value="Oxid_FAD_bind_N"/>
</dbReference>
<reference evidence="8" key="1">
    <citation type="journal article" date="2020" name="Stud. Mycol.">
        <title>101 Dothideomycetes genomes: a test case for predicting lifestyles and emergence of pathogens.</title>
        <authorList>
            <person name="Haridas S."/>
            <person name="Albert R."/>
            <person name="Binder M."/>
            <person name="Bloem J."/>
            <person name="Labutti K."/>
            <person name="Salamov A."/>
            <person name="Andreopoulos B."/>
            <person name="Baker S."/>
            <person name="Barry K."/>
            <person name="Bills G."/>
            <person name="Bluhm B."/>
            <person name="Cannon C."/>
            <person name="Castanera R."/>
            <person name="Culley D."/>
            <person name="Daum C."/>
            <person name="Ezra D."/>
            <person name="Gonzalez J."/>
            <person name="Henrissat B."/>
            <person name="Kuo A."/>
            <person name="Liang C."/>
            <person name="Lipzen A."/>
            <person name="Lutzoni F."/>
            <person name="Magnuson J."/>
            <person name="Mondo S."/>
            <person name="Nolan M."/>
            <person name="Ohm R."/>
            <person name="Pangilinan J."/>
            <person name="Park H.-J."/>
            <person name="Ramirez L."/>
            <person name="Alfaro M."/>
            <person name="Sun H."/>
            <person name="Tritt A."/>
            <person name="Yoshinaga Y."/>
            <person name="Zwiers L.-H."/>
            <person name="Turgeon B."/>
            <person name="Goodwin S."/>
            <person name="Spatafora J."/>
            <person name="Crous P."/>
            <person name="Grigoriev I."/>
        </authorList>
    </citation>
    <scope>NUCLEOTIDE SEQUENCE</scope>
    <source>
        <strain evidence="8">CBS 675.92</strain>
    </source>
</reference>
<evidence type="ECO:0000256" key="3">
    <source>
        <dbReference type="ARBA" id="ARBA00022630"/>
    </source>
</evidence>
<dbReference type="PROSITE" id="PS51387">
    <property type="entry name" value="FAD_PCMH"/>
    <property type="match status" value="1"/>
</dbReference>
<keyword evidence="3" id="KW-0285">Flavoprotein</keyword>
<keyword evidence="6" id="KW-0732">Signal</keyword>
<name>A0A6A5TV09_9PLEO</name>
<dbReference type="Proteomes" id="UP000800035">
    <property type="component" value="Unassembled WGS sequence"/>
</dbReference>
<dbReference type="InterPro" id="IPR016169">
    <property type="entry name" value="FAD-bd_PCMH_sub2"/>
</dbReference>
<dbReference type="Pfam" id="PF01565">
    <property type="entry name" value="FAD_binding_4"/>
    <property type="match status" value="1"/>
</dbReference>
<gene>
    <name evidence="8" type="ORF">CC80DRAFT_493668</name>
</gene>
<evidence type="ECO:0000256" key="5">
    <source>
        <dbReference type="ARBA" id="ARBA00023002"/>
    </source>
</evidence>
<keyword evidence="5" id="KW-0560">Oxidoreductase</keyword>
<feature type="domain" description="FAD-binding PCMH-type" evidence="7">
    <location>
        <begin position="67"/>
        <end position="249"/>
    </location>
</feature>
<accession>A0A6A5TV09</accession>
<dbReference type="OrthoDB" id="9983560at2759"/>
<dbReference type="PANTHER" id="PTHR42973:SF39">
    <property type="entry name" value="FAD-BINDING PCMH-TYPE DOMAIN-CONTAINING PROTEIN"/>
    <property type="match status" value="1"/>
</dbReference>
<sequence length="550" mass="60298">MISPLLLWIGILLSVASTAHAGSNSSCKCIPSDPCWPSATTWTSLNETLTGRVLPTELPKSVCPTGGTGSRTYIVNATNATHVQATLQFAREHNLKVNVNNTGHAGPGRSSTCGALFISTHYMKGFKFHRNYIPQSCSQNNSHMAATLGAGEQDDDVFQAMAKHNAVTVGGTFDTVGIVGWSTGGGHGWLTSSYGMGADNIFEVEMATPSGDIVIANECQNADIFWAIRGGGGGTFGVITRITMKAYTMPQTTQWLWNVSANNGTDARNWWKLVAELHAKMVKINELGFQGYYTISGPKNGPLSMGGYFLAYDKRNSSIESTLEPFISLMNSAKDLASLSSNITRYDRWIDAYNALPKQTRDNTDGPGGTISSMRLLTREGLTEDLDASARMFGAIGPNAKGYESGISSHILAGSLIASSKPVKNALNPAWRDTAVHMVVKVSWSDDVSEEQVLQFHDTMTNKIGYAMRKLSPDSGCYVNECDQFELNWQWAMYGSNYSHLRAIKAKYDMDDLFWCRRCIGSDEWMYDEGEGTLCRRPLTETWPNFAYQH</sequence>
<organism evidence="8 9">
    <name type="scientific">Byssothecium circinans</name>
    <dbReference type="NCBI Taxonomy" id="147558"/>
    <lineage>
        <taxon>Eukaryota</taxon>
        <taxon>Fungi</taxon>
        <taxon>Dikarya</taxon>
        <taxon>Ascomycota</taxon>
        <taxon>Pezizomycotina</taxon>
        <taxon>Dothideomycetes</taxon>
        <taxon>Pleosporomycetidae</taxon>
        <taxon>Pleosporales</taxon>
        <taxon>Massarineae</taxon>
        <taxon>Massarinaceae</taxon>
        <taxon>Byssothecium</taxon>
    </lineage>
</organism>
<feature type="chain" id="PRO_5025645022" evidence="6">
    <location>
        <begin position="22"/>
        <end position="550"/>
    </location>
</feature>
<dbReference type="AlphaFoldDB" id="A0A6A5TV09"/>
<dbReference type="EMBL" id="ML976998">
    <property type="protein sequence ID" value="KAF1954516.1"/>
    <property type="molecule type" value="Genomic_DNA"/>
</dbReference>
<dbReference type="InterPro" id="IPR036318">
    <property type="entry name" value="FAD-bd_PCMH-like_sf"/>
</dbReference>
<dbReference type="GO" id="GO:0016491">
    <property type="term" value="F:oxidoreductase activity"/>
    <property type="evidence" value="ECO:0007669"/>
    <property type="project" value="UniProtKB-KW"/>
</dbReference>
<comment type="similarity">
    <text evidence="2">Belongs to the oxygen-dependent FAD-linked oxidoreductase family.</text>
</comment>
<protein>
    <submittedName>
        <fullName evidence="8">FAD-binding domain-containing protein</fullName>
    </submittedName>
</protein>
<evidence type="ECO:0000256" key="1">
    <source>
        <dbReference type="ARBA" id="ARBA00001974"/>
    </source>
</evidence>
<dbReference type="SUPFAM" id="SSF56176">
    <property type="entry name" value="FAD-binding/transporter-associated domain-like"/>
    <property type="match status" value="1"/>
</dbReference>
<proteinExistence type="inferred from homology"/>
<dbReference type="InterPro" id="IPR012951">
    <property type="entry name" value="BBE"/>
</dbReference>
<dbReference type="Gene3D" id="3.30.465.10">
    <property type="match status" value="1"/>
</dbReference>
<dbReference type="Pfam" id="PF08031">
    <property type="entry name" value="BBE"/>
    <property type="match status" value="1"/>
</dbReference>
<evidence type="ECO:0000313" key="8">
    <source>
        <dbReference type="EMBL" id="KAF1954516.1"/>
    </source>
</evidence>
<dbReference type="PANTHER" id="PTHR42973">
    <property type="entry name" value="BINDING OXIDOREDUCTASE, PUTATIVE (AFU_ORTHOLOGUE AFUA_1G17690)-RELATED"/>
    <property type="match status" value="1"/>
</dbReference>
<dbReference type="InterPro" id="IPR050416">
    <property type="entry name" value="FAD-linked_Oxidoreductase"/>
</dbReference>
<evidence type="ECO:0000313" key="9">
    <source>
        <dbReference type="Proteomes" id="UP000800035"/>
    </source>
</evidence>
<evidence type="ECO:0000259" key="7">
    <source>
        <dbReference type="PROSITE" id="PS51387"/>
    </source>
</evidence>
<dbReference type="InterPro" id="IPR016166">
    <property type="entry name" value="FAD-bd_PCMH"/>
</dbReference>
<dbReference type="GO" id="GO:0071949">
    <property type="term" value="F:FAD binding"/>
    <property type="evidence" value="ECO:0007669"/>
    <property type="project" value="InterPro"/>
</dbReference>
<keyword evidence="4" id="KW-0274">FAD</keyword>
<evidence type="ECO:0000256" key="2">
    <source>
        <dbReference type="ARBA" id="ARBA00005466"/>
    </source>
</evidence>
<keyword evidence="9" id="KW-1185">Reference proteome</keyword>
<comment type="cofactor">
    <cofactor evidence="1">
        <name>FAD</name>
        <dbReference type="ChEBI" id="CHEBI:57692"/>
    </cofactor>
</comment>
<evidence type="ECO:0000256" key="4">
    <source>
        <dbReference type="ARBA" id="ARBA00022827"/>
    </source>
</evidence>
<feature type="signal peptide" evidence="6">
    <location>
        <begin position="1"/>
        <end position="21"/>
    </location>
</feature>